<evidence type="ECO:0000259" key="1">
    <source>
        <dbReference type="Pfam" id="PF00644"/>
    </source>
</evidence>
<gene>
    <name evidence="2" type="ORF">HK100_009726</name>
</gene>
<comment type="caution">
    <text evidence="2">The sequence shown here is derived from an EMBL/GenBank/DDBJ whole genome shotgun (WGS) entry which is preliminary data.</text>
</comment>
<evidence type="ECO:0000313" key="2">
    <source>
        <dbReference type="EMBL" id="KAJ3082188.1"/>
    </source>
</evidence>
<keyword evidence="3" id="KW-1185">Reference proteome</keyword>
<dbReference type="PANTHER" id="PTHR45740">
    <property type="entry name" value="POLY [ADP-RIBOSE] POLYMERASE"/>
    <property type="match status" value="1"/>
</dbReference>
<dbReference type="Gene3D" id="3.90.228.10">
    <property type="match status" value="1"/>
</dbReference>
<dbReference type="AlphaFoldDB" id="A0AAD5SM47"/>
<dbReference type="InterPro" id="IPR012317">
    <property type="entry name" value="Poly(ADP-ribose)pol_cat_dom"/>
</dbReference>
<sequence length="269" mass="30806">MNYLTPVPPKYETNLKEALAHPKLLYTRSPVCAQSDEYKQIVLLLSDSTSLQNINIERIANPTLYSQFNARRLELLKIKSRDEEALKLCGLSNDEIDMRVRHTTATLGDYSDNCALLFHGTKTNLNAVLSEGLDNRKANINGCLGPGIYFSDSINVSLGFDKFNTLLIYQVLLGDCLKVDQNRQFSREPEKEEHQKRNKFDLFFDSVASRNMFVIFNATQCFPLYAVSYTTRISGNMTNSEEPPFLWPILQSKTETWKFDSRKVFGEME</sequence>
<protein>
    <recommendedName>
        <fullName evidence="1">PARP catalytic domain-containing protein</fullName>
    </recommendedName>
</protein>
<dbReference type="Proteomes" id="UP001211907">
    <property type="component" value="Unassembled WGS sequence"/>
</dbReference>
<dbReference type="Pfam" id="PF00644">
    <property type="entry name" value="PARP"/>
    <property type="match status" value="1"/>
</dbReference>
<dbReference type="InterPro" id="IPR051712">
    <property type="entry name" value="ARTD-AVP"/>
</dbReference>
<accession>A0AAD5SM47</accession>
<dbReference type="EMBL" id="JADGJH010005093">
    <property type="protein sequence ID" value="KAJ3082188.1"/>
    <property type="molecule type" value="Genomic_DNA"/>
</dbReference>
<proteinExistence type="predicted"/>
<reference evidence="2" key="1">
    <citation type="submission" date="2020-05" db="EMBL/GenBank/DDBJ databases">
        <title>Phylogenomic resolution of chytrid fungi.</title>
        <authorList>
            <person name="Stajich J.E."/>
            <person name="Amses K."/>
            <person name="Simmons R."/>
            <person name="Seto K."/>
            <person name="Myers J."/>
            <person name="Bonds A."/>
            <person name="Quandt C.A."/>
            <person name="Barry K."/>
            <person name="Liu P."/>
            <person name="Grigoriev I."/>
            <person name="Longcore J.E."/>
            <person name="James T.Y."/>
        </authorList>
    </citation>
    <scope>NUCLEOTIDE SEQUENCE</scope>
    <source>
        <strain evidence="2">JEL0513</strain>
    </source>
</reference>
<dbReference type="GO" id="GO:0005634">
    <property type="term" value="C:nucleus"/>
    <property type="evidence" value="ECO:0007669"/>
    <property type="project" value="TreeGrafter"/>
</dbReference>
<evidence type="ECO:0000313" key="3">
    <source>
        <dbReference type="Proteomes" id="UP001211907"/>
    </source>
</evidence>
<organism evidence="2 3">
    <name type="scientific">Physocladia obscura</name>
    <dbReference type="NCBI Taxonomy" id="109957"/>
    <lineage>
        <taxon>Eukaryota</taxon>
        <taxon>Fungi</taxon>
        <taxon>Fungi incertae sedis</taxon>
        <taxon>Chytridiomycota</taxon>
        <taxon>Chytridiomycota incertae sedis</taxon>
        <taxon>Chytridiomycetes</taxon>
        <taxon>Chytridiales</taxon>
        <taxon>Chytriomycetaceae</taxon>
        <taxon>Physocladia</taxon>
    </lineage>
</organism>
<name>A0AAD5SM47_9FUNG</name>
<dbReference type="PANTHER" id="PTHR45740:SF2">
    <property type="entry name" value="POLY [ADP-RIBOSE] POLYMERASE"/>
    <property type="match status" value="1"/>
</dbReference>
<dbReference type="GO" id="GO:0003950">
    <property type="term" value="F:NAD+ poly-ADP-ribosyltransferase activity"/>
    <property type="evidence" value="ECO:0007669"/>
    <property type="project" value="InterPro"/>
</dbReference>
<dbReference type="GO" id="GO:1990404">
    <property type="term" value="F:NAD+-protein mono-ADP-ribosyltransferase activity"/>
    <property type="evidence" value="ECO:0007669"/>
    <property type="project" value="TreeGrafter"/>
</dbReference>
<feature type="domain" description="PARP catalytic" evidence="1">
    <location>
        <begin position="54"/>
        <end position="196"/>
    </location>
</feature>
<dbReference type="SUPFAM" id="SSF56399">
    <property type="entry name" value="ADP-ribosylation"/>
    <property type="match status" value="1"/>
</dbReference>